<keyword evidence="2" id="KW-1185">Reference proteome</keyword>
<accession>A0A437AHQ4</accession>
<dbReference type="AlphaFoldDB" id="A0A437AHQ4"/>
<proteinExistence type="predicted"/>
<name>A0A437AHQ4_9MICR</name>
<comment type="caution">
    <text evidence="1">The sequence shown here is derived from an EMBL/GenBank/DDBJ whole genome shotgun (WGS) entry which is preliminary data.</text>
</comment>
<dbReference type="Proteomes" id="UP000282876">
    <property type="component" value="Unassembled WGS sequence"/>
</dbReference>
<sequence length="367" mass="43321">MFCVFITIGGYNLRNKSLINNTFTEEIFDNIEEKDVTQGYFNEKDIVLSNNDSLLVNKQKNPLFVDINLNNVLDTQTEEEGTFNKTDLSEEEKEFTEEELDFISNHISDEERKHVTTNYLFIGRVFHLTTKMYIPLQNFQEINQKLEKYDTKKSSEISKKMISLRNKYQDTIDIYLDILFTVKNNQIDLSSLYLEQKDLKFNLSNQMKSKIAKEYESFHKSYLSFTKNILSLYENSILINKKMFSIYKEILSINNLEEYKDEVEPLLFELVKKGGQSQNFMAIVLQNVNFKLNDGFELMKNYYELCKEKHEQNDLSDKLFKICEQNFNSISKHIENVNSEWEKTNLKINETLSEESLFLKGKGININ</sequence>
<gene>
    <name evidence="1" type="ORF">TUBRATIS_29220</name>
</gene>
<reference evidence="1 2" key="1">
    <citation type="submission" date="2018-10" db="EMBL/GenBank/DDBJ databases">
        <title>Draft genome sequence of the microsporidian Tubulinosema ratisbonensis.</title>
        <authorList>
            <person name="Polonais V."/>
            <person name="Peyretaillade E."/>
            <person name="Niehus S."/>
            <person name="Wawrzyniak I."/>
            <person name="Franchet A."/>
            <person name="Gaspin C."/>
            <person name="Reichstadt M."/>
            <person name="Belser C."/>
            <person name="Labadie K."/>
            <person name="Delbac F."/>
            <person name="Ferrandon D."/>
        </authorList>
    </citation>
    <scope>NUCLEOTIDE SEQUENCE [LARGE SCALE GENOMIC DNA]</scope>
    <source>
        <strain evidence="1 2">Franzen</strain>
    </source>
</reference>
<dbReference type="VEuPathDB" id="MicrosporidiaDB:TUBRATIS_29220"/>
<protein>
    <submittedName>
        <fullName evidence="1">Uncharacterized protein</fullName>
    </submittedName>
</protein>
<dbReference type="EMBL" id="RCSS01000817">
    <property type="protein sequence ID" value="RVD90647.1"/>
    <property type="molecule type" value="Genomic_DNA"/>
</dbReference>
<evidence type="ECO:0000313" key="2">
    <source>
        <dbReference type="Proteomes" id="UP000282876"/>
    </source>
</evidence>
<evidence type="ECO:0000313" key="1">
    <source>
        <dbReference type="EMBL" id="RVD90647.1"/>
    </source>
</evidence>
<organism evidence="1 2">
    <name type="scientific">Tubulinosema ratisbonensis</name>
    <dbReference type="NCBI Taxonomy" id="291195"/>
    <lineage>
        <taxon>Eukaryota</taxon>
        <taxon>Fungi</taxon>
        <taxon>Fungi incertae sedis</taxon>
        <taxon>Microsporidia</taxon>
        <taxon>Tubulinosematoidea</taxon>
        <taxon>Tubulinosematidae</taxon>
        <taxon>Tubulinosema</taxon>
    </lineage>
</organism>